<keyword evidence="16" id="KW-1185">Reference proteome</keyword>
<feature type="binding site" evidence="10">
    <location>
        <begin position="219"/>
        <end position="220"/>
    </location>
    <ligand>
        <name>ATP</name>
        <dbReference type="ChEBI" id="CHEBI:30616"/>
    </ligand>
</feature>
<dbReference type="InterPro" id="IPR036393">
    <property type="entry name" value="AceGlu_kinase-like_sf"/>
</dbReference>
<comment type="caution">
    <text evidence="15">The sequence shown here is derived from an EMBL/GenBank/DDBJ whole genome shotgun (WGS) entry which is preliminary data.</text>
</comment>
<dbReference type="PANTHER" id="PTHR21499">
    <property type="entry name" value="ASPARTATE KINASE"/>
    <property type="match status" value="1"/>
</dbReference>
<feature type="binding site" evidence="10">
    <location>
        <position position="120"/>
    </location>
    <ligand>
        <name>substrate</name>
    </ligand>
</feature>
<comment type="catalytic activity">
    <reaction evidence="9 11">
        <text>L-aspartate + ATP = 4-phospho-L-aspartate + ADP</text>
        <dbReference type="Rhea" id="RHEA:23776"/>
        <dbReference type="ChEBI" id="CHEBI:29991"/>
        <dbReference type="ChEBI" id="CHEBI:30616"/>
        <dbReference type="ChEBI" id="CHEBI:57535"/>
        <dbReference type="ChEBI" id="CHEBI:456216"/>
        <dbReference type="EC" id="2.7.2.4"/>
    </reaction>
</comment>
<dbReference type="PIRSF" id="PIRSF000726">
    <property type="entry name" value="Asp_kin"/>
    <property type="match status" value="1"/>
</dbReference>
<comment type="pathway">
    <text evidence="12">Amino-acid biosynthesis; L-threonine biosynthesis; L-threonine from L-aspartate: step 1/5.</text>
</comment>
<evidence type="ECO:0000256" key="10">
    <source>
        <dbReference type="PIRSR" id="PIRSR000726-1"/>
    </source>
</evidence>
<evidence type="ECO:0000256" key="3">
    <source>
        <dbReference type="ARBA" id="ARBA00010122"/>
    </source>
</evidence>
<dbReference type="EMBL" id="QGGY01000009">
    <property type="protein sequence ID" value="PWJ74393.1"/>
    <property type="molecule type" value="Genomic_DNA"/>
</dbReference>
<dbReference type="InterPro" id="IPR005260">
    <property type="entry name" value="Asp_kin_monofn"/>
</dbReference>
<dbReference type="GO" id="GO:0009089">
    <property type="term" value="P:lysine biosynthetic process via diaminopimelate"/>
    <property type="evidence" value="ECO:0007669"/>
    <property type="project" value="InterPro"/>
</dbReference>
<keyword evidence="8" id="KW-0220">Diaminopimelate biosynthesis</keyword>
<evidence type="ECO:0000256" key="12">
    <source>
        <dbReference type="RuleBase" id="RU004249"/>
    </source>
</evidence>
<evidence type="ECO:0000256" key="5">
    <source>
        <dbReference type="ARBA" id="ARBA00022741"/>
    </source>
</evidence>
<dbReference type="InterPro" id="IPR001341">
    <property type="entry name" value="Asp_kinase"/>
</dbReference>
<name>A0AB73T239_9FIRM</name>
<accession>A0AB73T239</accession>
<organism evidence="15 16">
    <name type="scientific">Murimonas intestini</name>
    <dbReference type="NCBI Taxonomy" id="1337051"/>
    <lineage>
        <taxon>Bacteria</taxon>
        <taxon>Bacillati</taxon>
        <taxon>Bacillota</taxon>
        <taxon>Clostridia</taxon>
        <taxon>Lachnospirales</taxon>
        <taxon>Lachnospiraceae</taxon>
        <taxon>Murimonas</taxon>
    </lineage>
</organism>
<evidence type="ECO:0000256" key="1">
    <source>
        <dbReference type="ARBA" id="ARBA00003121"/>
    </source>
</evidence>
<evidence type="ECO:0000313" key="15">
    <source>
        <dbReference type="EMBL" id="PWJ74393.1"/>
    </source>
</evidence>
<evidence type="ECO:0000256" key="11">
    <source>
        <dbReference type="RuleBase" id="RU003448"/>
    </source>
</evidence>
<dbReference type="InterPro" id="IPR054352">
    <property type="entry name" value="ACT_Aspartokinase"/>
</dbReference>
<keyword evidence="7 10" id="KW-0067">ATP-binding</keyword>
<comment type="function">
    <text evidence="1">Catalyzes the phosphorylation of the beta-carboxyl group of aspartic acid with ATP to yield 4-phospho-L-aspartate, which is involved in the branched biosynthetic pathway leading to the biosynthesis of amino acids threonine, isoleucine and methionine.</text>
</comment>
<evidence type="ECO:0000256" key="2">
    <source>
        <dbReference type="ARBA" id="ARBA00004766"/>
    </source>
</evidence>
<feature type="domain" description="Aspartate/glutamate/uridylate kinase" evidence="13">
    <location>
        <begin position="2"/>
        <end position="276"/>
    </location>
</feature>
<sequence length="481" mass="53180">MKVIKFGGSSLADAKQIKKAAEIICDDRERRIVVVSAPGKRYSQDRKVTDLLIELACDCLEGRDCVRALEGVISRYRQIAEELGIRSSIADEIEGDIKHRISSAHLPEKKFLDLIKAAGEDNCARLIAAYLCQKGENAEYVNPKDAGLMLCEEEGHVKILPSSYEALSKLKERKSLMVFPGFFGYSPEGEVITFPRGGSDITGSILAAAVNAALYENFTDVDSVFAASPSVIRNPAPIRTMSYEEMRELSGAGFGVLHEEAVAPAWRKGIPINIRNTNNPKEPGTMIVSGKCGRNHPGIVGIAAEKGFVTMHVTKSLMKYETGFERNLLGILDEEGLTYDYLTIGIDNVSFTARASETNAEKRERIVKRIYTELKADKIEIENNRAVIMLIGQDIARYAEAAGKACDALTAEKISVKMVNQNTAEGSILFEVEEKEADLAVKVLYRSFFQKKERICLNRRNSNSRDFRAFCTKTPRGTVEG</sequence>
<dbReference type="NCBIfam" id="NF006540">
    <property type="entry name" value="PRK09034.1"/>
    <property type="match status" value="1"/>
</dbReference>
<evidence type="ECO:0000256" key="8">
    <source>
        <dbReference type="ARBA" id="ARBA00022915"/>
    </source>
</evidence>
<dbReference type="GO" id="GO:0004072">
    <property type="term" value="F:aspartate kinase activity"/>
    <property type="evidence" value="ECO:0007669"/>
    <property type="project" value="UniProtKB-EC"/>
</dbReference>
<comment type="pathway">
    <text evidence="12">Amino-acid biosynthesis; L-methionine biosynthesis via de novo pathway; L-homoserine from L-aspartate: step 1/3.</text>
</comment>
<dbReference type="RefSeq" id="WP_109747272.1">
    <property type="nucleotide sequence ID" value="NZ_JANKBI010000010.1"/>
</dbReference>
<comment type="pathway">
    <text evidence="2 12">Amino-acid biosynthesis; L-lysine biosynthesis via DAP pathway; (S)-tetrahydrodipicolinate from L-aspartate: step 1/4.</text>
</comment>
<evidence type="ECO:0000259" key="14">
    <source>
        <dbReference type="Pfam" id="PF22468"/>
    </source>
</evidence>
<proteinExistence type="inferred from homology"/>
<evidence type="ECO:0000256" key="7">
    <source>
        <dbReference type="ARBA" id="ARBA00022840"/>
    </source>
</evidence>
<protein>
    <recommendedName>
        <fullName evidence="11">Aspartokinase</fullName>
        <ecNumber evidence="11">2.7.2.4</ecNumber>
    </recommendedName>
</protein>
<dbReference type="GO" id="GO:0019877">
    <property type="term" value="P:diaminopimelate biosynthetic process"/>
    <property type="evidence" value="ECO:0007669"/>
    <property type="project" value="UniProtKB-KW"/>
</dbReference>
<dbReference type="AlphaFoldDB" id="A0AB73T239"/>
<dbReference type="FunFam" id="3.40.1160.10:FF:000027">
    <property type="entry name" value="Aspartokinase"/>
    <property type="match status" value="1"/>
</dbReference>
<gene>
    <name evidence="15" type="ORF">C7383_109129</name>
</gene>
<reference evidence="15 16" key="1">
    <citation type="submission" date="2018-05" db="EMBL/GenBank/DDBJ databases">
        <authorList>
            <person name="Goeker M."/>
            <person name="Huntemann M."/>
            <person name="Clum A."/>
            <person name="Pillay M."/>
            <person name="Palaniappan K."/>
            <person name="Varghese N."/>
            <person name="Mikhailova N."/>
            <person name="Stamatis D."/>
            <person name="Reddy T."/>
            <person name="Daum C."/>
            <person name="Shapiro N."/>
            <person name="Ivanova N."/>
            <person name="Kyrpides N."/>
            <person name="Woyke T."/>
        </authorList>
    </citation>
    <scope>NUCLEOTIDE SEQUENCE [LARGE SCALE GENOMIC DNA]</scope>
    <source>
        <strain evidence="15 16">DSM 26524</strain>
    </source>
</reference>
<dbReference type="InterPro" id="IPR018042">
    <property type="entry name" value="Aspartate_kinase_CS"/>
</dbReference>
<dbReference type="GO" id="GO:0005524">
    <property type="term" value="F:ATP binding"/>
    <property type="evidence" value="ECO:0007669"/>
    <property type="project" value="UniProtKB-KW"/>
</dbReference>
<dbReference type="Pfam" id="PF22468">
    <property type="entry name" value="ACT_9"/>
    <property type="match status" value="1"/>
</dbReference>
<feature type="binding site" evidence="10">
    <location>
        <position position="49"/>
    </location>
    <ligand>
        <name>substrate</name>
    </ligand>
</feature>
<keyword evidence="6 11" id="KW-0418">Kinase</keyword>
<dbReference type="CDD" id="cd04890">
    <property type="entry name" value="ACT_AK-like_1"/>
    <property type="match status" value="1"/>
</dbReference>
<dbReference type="Gene3D" id="3.30.2130.10">
    <property type="entry name" value="VC0802-like"/>
    <property type="match status" value="1"/>
</dbReference>
<dbReference type="EC" id="2.7.2.4" evidence="11"/>
<dbReference type="SUPFAM" id="SSF55021">
    <property type="entry name" value="ACT-like"/>
    <property type="match status" value="2"/>
</dbReference>
<keyword evidence="12" id="KW-0028">Amino-acid biosynthesis</keyword>
<dbReference type="SUPFAM" id="SSF53633">
    <property type="entry name" value="Carbamate kinase-like"/>
    <property type="match status" value="1"/>
</dbReference>
<dbReference type="InterPro" id="IPR001048">
    <property type="entry name" value="Asp/Glu/Uridylate_kinase"/>
</dbReference>
<evidence type="ECO:0000313" key="16">
    <source>
        <dbReference type="Proteomes" id="UP000245412"/>
    </source>
</evidence>
<keyword evidence="5 10" id="KW-0547">Nucleotide-binding</keyword>
<dbReference type="InterPro" id="IPR045865">
    <property type="entry name" value="ACT-like_dom_sf"/>
</dbReference>
<feature type="domain" description="Aspartokinase ACT" evidence="14">
    <location>
        <begin position="388"/>
        <end position="448"/>
    </location>
</feature>
<dbReference type="GO" id="GO:0009090">
    <property type="term" value="P:homoserine biosynthetic process"/>
    <property type="evidence" value="ECO:0007669"/>
    <property type="project" value="TreeGrafter"/>
</dbReference>
<dbReference type="GO" id="GO:0005829">
    <property type="term" value="C:cytosol"/>
    <property type="evidence" value="ECO:0007669"/>
    <property type="project" value="TreeGrafter"/>
</dbReference>
<dbReference type="Proteomes" id="UP000245412">
    <property type="component" value="Unassembled WGS sequence"/>
</dbReference>
<evidence type="ECO:0000259" key="13">
    <source>
        <dbReference type="Pfam" id="PF00696"/>
    </source>
</evidence>
<dbReference type="NCBIfam" id="TIGR00657">
    <property type="entry name" value="asp_kinases"/>
    <property type="match status" value="1"/>
</dbReference>
<feature type="binding site" evidence="10">
    <location>
        <begin position="5"/>
        <end position="8"/>
    </location>
    <ligand>
        <name>ATP</name>
        <dbReference type="ChEBI" id="CHEBI:30616"/>
    </ligand>
</feature>
<evidence type="ECO:0000256" key="4">
    <source>
        <dbReference type="ARBA" id="ARBA00022679"/>
    </source>
</evidence>
<evidence type="ECO:0000256" key="9">
    <source>
        <dbReference type="ARBA" id="ARBA00047872"/>
    </source>
</evidence>
<dbReference type="Pfam" id="PF00696">
    <property type="entry name" value="AA_kinase"/>
    <property type="match status" value="1"/>
</dbReference>
<keyword evidence="4 11" id="KW-0808">Transferase</keyword>
<evidence type="ECO:0000256" key="6">
    <source>
        <dbReference type="ARBA" id="ARBA00022777"/>
    </source>
</evidence>
<comment type="similarity">
    <text evidence="3 11">Belongs to the aspartokinase family.</text>
</comment>
<dbReference type="PANTHER" id="PTHR21499:SF67">
    <property type="entry name" value="ASPARTOKINASE 3"/>
    <property type="match status" value="1"/>
</dbReference>
<dbReference type="PROSITE" id="PS00324">
    <property type="entry name" value="ASPARTOKINASE"/>
    <property type="match status" value="1"/>
</dbReference>
<dbReference type="Gene3D" id="3.40.1160.10">
    <property type="entry name" value="Acetylglutamate kinase-like"/>
    <property type="match status" value="1"/>
</dbReference>